<keyword evidence="3" id="KW-1003">Cell membrane</keyword>
<dbReference type="KEGG" id="vgu:HYG85_07295"/>
<keyword evidence="5 7" id="KW-1133">Transmembrane helix</keyword>
<dbReference type="GO" id="GO:0055085">
    <property type="term" value="P:transmembrane transport"/>
    <property type="evidence" value="ECO:0007669"/>
    <property type="project" value="InterPro"/>
</dbReference>
<dbReference type="Gene3D" id="1.10.3720.10">
    <property type="entry name" value="MetI-like"/>
    <property type="match status" value="1"/>
</dbReference>
<keyword evidence="4 7" id="KW-0812">Transmembrane</keyword>
<sequence>MRGNKRSRNIIIVLFLLPALIFLVVFMFYPFIMNFINSFYKSDGFLESTFIGLDNYRRLLKDDTIKIAVKNTYEIMLYVCVFEVGIAIILACMVDSITKGQKFFRTVYFFPIVISATAIGMMFKLVYSYDVGLLNSIMEALGQERRNWITVKSAVKMVSIPIVWQYIGFYFIIILTAIKQIPKELYESAHLDGINGFTKTIYITLPLIRNVIITCLILAINGVLKVFDMVLVITEGGPLNKSQILGLYMYKKAFADNTFGYAATISVLIVVLGLLTIFIVNKIFKKDTITY</sequence>
<keyword evidence="2 7" id="KW-0813">Transport</keyword>
<evidence type="ECO:0000313" key="10">
    <source>
        <dbReference type="Proteomes" id="UP000677305"/>
    </source>
</evidence>
<dbReference type="PANTHER" id="PTHR30193:SF37">
    <property type="entry name" value="INNER MEMBRANE ABC TRANSPORTER PERMEASE PROTEIN YCJO"/>
    <property type="match status" value="1"/>
</dbReference>
<feature type="domain" description="ABC transmembrane type-1" evidence="8">
    <location>
        <begin position="69"/>
        <end position="280"/>
    </location>
</feature>
<feature type="transmembrane region" description="Helical" evidence="7">
    <location>
        <begin position="201"/>
        <end position="224"/>
    </location>
</feature>
<evidence type="ECO:0000313" key="9">
    <source>
        <dbReference type="EMBL" id="QUH28726.1"/>
    </source>
</evidence>
<feature type="transmembrane region" description="Helical" evidence="7">
    <location>
        <begin position="106"/>
        <end position="127"/>
    </location>
</feature>
<reference evidence="9 10" key="1">
    <citation type="submission" date="2020-07" db="EMBL/GenBank/DDBJ databases">
        <title>Vallitalea guaymasensis genome.</title>
        <authorList>
            <person name="Postec A."/>
        </authorList>
    </citation>
    <scope>NUCLEOTIDE SEQUENCE [LARGE SCALE GENOMIC DNA]</scope>
    <source>
        <strain evidence="9 10">Ra1766G1</strain>
    </source>
</reference>
<dbReference type="Proteomes" id="UP000677305">
    <property type="component" value="Chromosome"/>
</dbReference>
<dbReference type="InterPro" id="IPR035906">
    <property type="entry name" value="MetI-like_sf"/>
</dbReference>
<dbReference type="CDD" id="cd06261">
    <property type="entry name" value="TM_PBP2"/>
    <property type="match status" value="1"/>
</dbReference>
<comment type="subcellular location">
    <subcellularLocation>
        <location evidence="1 7">Cell membrane</location>
        <topology evidence="1 7">Multi-pass membrane protein</topology>
    </subcellularLocation>
</comment>
<evidence type="ECO:0000259" key="8">
    <source>
        <dbReference type="PROSITE" id="PS50928"/>
    </source>
</evidence>
<accession>A0A8J8M999</accession>
<evidence type="ECO:0000256" key="6">
    <source>
        <dbReference type="ARBA" id="ARBA00023136"/>
    </source>
</evidence>
<evidence type="ECO:0000256" key="3">
    <source>
        <dbReference type="ARBA" id="ARBA00022475"/>
    </source>
</evidence>
<proteinExistence type="inferred from homology"/>
<dbReference type="RefSeq" id="WP_212692938.1">
    <property type="nucleotide sequence ID" value="NZ_CP058561.1"/>
</dbReference>
<name>A0A8J8M999_9FIRM</name>
<dbReference type="AlphaFoldDB" id="A0A8J8M999"/>
<evidence type="ECO:0000256" key="1">
    <source>
        <dbReference type="ARBA" id="ARBA00004651"/>
    </source>
</evidence>
<organism evidence="9 10">
    <name type="scientific">Vallitalea guaymasensis</name>
    <dbReference type="NCBI Taxonomy" id="1185412"/>
    <lineage>
        <taxon>Bacteria</taxon>
        <taxon>Bacillati</taxon>
        <taxon>Bacillota</taxon>
        <taxon>Clostridia</taxon>
        <taxon>Lachnospirales</taxon>
        <taxon>Vallitaleaceae</taxon>
        <taxon>Vallitalea</taxon>
    </lineage>
</organism>
<dbReference type="InterPro" id="IPR000515">
    <property type="entry name" value="MetI-like"/>
</dbReference>
<keyword evidence="6 7" id="KW-0472">Membrane</keyword>
<dbReference type="Pfam" id="PF00528">
    <property type="entry name" value="BPD_transp_1"/>
    <property type="match status" value="1"/>
</dbReference>
<feature type="transmembrane region" description="Helical" evidence="7">
    <location>
        <begin position="75"/>
        <end position="94"/>
    </location>
</feature>
<evidence type="ECO:0000256" key="7">
    <source>
        <dbReference type="RuleBase" id="RU363032"/>
    </source>
</evidence>
<dbReference type="GO" id="GO:0005886">
    <property type="term" value="C:plasma membrane"/>
    <property type="evidence" value="ECO:0007669"/>
    <property type="project" value="UniProtKB-SubCell"/>
</dbReference>
<dbReference type="EMBL" id="CP058561">
    <property type="protein sequence ID" value="QUH28726.1"/>
    <property type="molecule type" value="Genomic_DNA"/>
</dbReference>
<keyword evidence="10" id="KW-1185">Reference proteome</keyword>
<feature type="transmembrane region" description="Helical" evidence="7">
    <location>
        <begin position="162"/>
        <end position="181"/>
    </location>
</feature>
<comment type="similarity">
    <text evidence="7">Belongs to the binding-protein-dependent transport system permease family.</text>
</comment>
<protein>
    <submittedName>
        <fullName evidence="9">Sugar ABC transporter permease</fullName>
    </submittedName>
</protein>
<feature type="transmembrane region" description="Helical" evidence="7">
    <location>
        <begin position="12"/>
        <end position="32"/>
    </location>
</feature>
<dbReference type="SUPFAM" id="SSF161098">
    <property type="entry name" value="MetI-like"/>
    <property type="match status" value="1"/>
</dbReference>
<evidence type="ECO:0000256" key="5">
    <source>
        <dbReference type="ARBA" id="ARBA00022989"/>
    </source>
</evidence>
<evidence type="ECO:0000256" key="4">
    <source>
        <dbReference type="ARBA" id="ARBA00022692"/>
    </source>
</evidence>
<dbReference type="InterPro" id="IPR051393">
    <property type="entry name" value="ABC_transporter_permease"/>
</dbReference>
<gene>
    <name evidence="9" type="ORF">HYG85_07295</name>
</gene>
<feature type="transmembrane region" description="Helical" evidence="7">
    <location>
        <begin position="259"/>
        <end position="280"/>
    </location>
</feature>
<dbReference type="PANTHER" id="PTHR30193">
    <property type="entry name" value="ABC TRANSPORTER PERMEASE PROTEIN"/>
    <property type="match status" value="1"/>
</dbReference>
<evidence type="ECO:0000256" key="2">
    <source>
        <dbReference type="ARBA" id="ARBA00022448"/>
    </source>
</evidence>
<dbReference type="PROSITE" id="PS50928">
    <property type="entry name" value="ABC_TM1"/>
    <property type="match status" value="1"/>
</dbReference>